<dbReference type="PANTHER" id="PTHR40980:SF3">
    <property type="entry name" value="TONB-DEPENDENT RECEPTOR-LIKE BETA-BARREL DOMAIN-CONTAINING PROTEIN"/>
    <property type="match status" value="1"/>
</dbReference>
<evidence type="ECO:0000256" key="1">
    <source>
        <dbReference type="SAM" id="SignalP"/>
    </source>
</evidence>
<organism evidence="3 4">
    <name type="scientific">Sphingomonas kyungheensis</name>
    <dbReference type="NCBI Taxonomy" id="1069987"/>
    <lineage>
        <taxon>Bacteria</taxon>
        <taxon>Pseudomonadati</taxon>
        <taxon>Pseudomonadota</taxon>
        <taxon>Alphaproteobacteria</taxon>
        <taxon>Sphingomonadales</taxon>
        <taxon>Sphingomonadaceae</taxon>
        <taxon>Sphingomonas</taxon>
    </lineage>
</organism>
<keyword evidence="1" id="KW-0732">Signal</keyword>
<sequence>MKTTPWWTVLAGASTLAPATAVAQQPAAGAATPAPDDGETHDIVVTGIRASLASALSAKRRAANVIDSISAEDAGKFPETNIAESLQRVPGVQVVRDSGLGLGQQIAARGPGPDFTNVLLNGRTLPSDTGAWSADGGGRGRSFNFDVLPADMIARIDVNKTMLPGLTEGGIGATVDILTPRPLTIGKTYGALSVSGMLAERVHNVRPNVSGLYAWVNPAQTFGMLVAGSYVDMRASGDYARISQWDDADFNVIRGSATAPVATTERLAGPRQASYGTYGGGTKRTFGSIAIQYKPAASLTLSVDGFYTRLDQRIDDSIVNLVFGNTIIDPVVDRQGIVTAGTYPGQAFLRSPRCLPGERWRSRRTCR</sequence>
<dbReference type="Proteomes" id="UP001367771">
    <property type="component" value="Unassembled WGS sequence"/>
</dbReference>
<dbReference type="InterPro" id="IPR037066">
    <property type="entry name" value="Plug_dom_sf"/>
</dbReference>
<dbReference type="SUPFAM" id="SSF56935">
    <property type="entry name" value="Porins"/>
    <property type="match status" value="1"/>
</dbReference>
<keyword evidence="4" id="KW-1185">Reference proteome</keyword>
<gene>
    <name evidence="3" type="ORF">V8201_17455</name>
</gene>
<feature type="domain" description="TonB-dependent receptor plug" evidence="2">
    <location>
        <begin position="59"/>
        <end position="160"/>
    </location>
</feature>
<evidence type="ECO:0000259" key="2">
    <source>
        <dbReference type="Pfam" id="PF07715"/>
    </source>
</evidence>
<dbReference type="RefSeq" id="WP_336546077.1">
    <property type="nucleotide sequence ID" value="NZ_JBBBDM010000015.1"/>
</dbReference>
<evidence type="ECO:0000313" key="4">
    <source>
        <dbReference type="Proteomes" id="UP001367771"/>
    </source>
</evidence>
<proteinExistence type="predicted"/>
<dbReference type="PANTHER" id="PTHR40980">
    <property type="entry name" value="PLUG DOMAIN-CONTAINING PROTEIN"/>
    <property type="match status" value="1"/>
</dbReference>
<evidence type="ECO:0000313" key="3">
    <source>
        <dbReference type="EMBL" id="MEI5688883.1"/>
    </source>
</evidence>
<keyword evidence="3" id="KW-0675">Receptor</keyword>
<comment type="caution">
    <text evidence="3">The sequence shown here is derived from an EMBL/GenBank/DDBJ whole genome shotgun (WGS) entry which is preliminary data.</text>
</comment>
<dbReference type="Pfam" id="PF07715">
    <property type="entry name" value="Plug"/>
    <property type="match status" value="1"/>
</dbReference>
<protein>
    <submittedName>
        <fullName evidence="3">TonB-dependent receptor plug domain-containing protein</fullName>
    </submittedName>
</protein>
<feature type="signal peptide" evidence="1">
    <location>
        <begin position="1"/>
        <end position="23"/>
    </location>
</feature>
<dbReference type="Gene3D" id="2.170.130.10">
    <property type="entry name" value="TonB-dependent receptor, plug domain"/>
    <property type="match status" value="1"/>
</dbReference>
<feature type="chain" id="PRO_5046120032" evidence="1">
    <location>
        <begin position="24"/>
        <end position="367"/>
    </location>
</feature>
<reference evidence="3 4" key="1">
    <citation type="journal article" date="2013" name="Int. J. Syst. Evol. Microbiol.">
        <title>Sphingomonas kyungheensis sp. nov., a bacterium with ginsenoside-converting activity isolated from soil of a ginseng field.</title>
        <authorList>
            <person name="Son H.M."/>
            <person name="Yang J.E."/>
            <person name="Park Y."/>
            <person name="Han C.K."/>
            <person name="Kim S.G."/>
            <person name="Kook M."/>
            <person name="Yi T.H."/>
        </authorList>
    </citation>
    <scope>NUCLEOTIDE SEQUENCE [LARGE SCALE GENOMIC DNA]</scope>
    <source>
        <strain evidence="3 4">LMG 26582</strain>
    </source>
</reference>
<dbReference type="EMBL" id="JBBBDM010000015">
    <property type="protein sequence ID" value="MEI5688883.1"/>
    <property type="molecule type" value="Genomic_DNA"/>
</dbReference>
<dbReference type="InterPro" id="IPR012910">
    <property type="entry name" value="Plug_dom"/>
</dbReference>
<accession>A0ABU8H7I5</accession>
<name>A0ABU8H7I5_9SPHN</name>